<keyword evidence="9" id="KW-1185">Reference proteome</keyword>
<dbReference type="PRINTS" id="PR00031">
    <property type="entry name" value="HTHREPRESSR"/>
</dbReference>
<organism evidence="8 9">
    <name type="scientific">Linnemannia elongata AG-77</name>
    <dbReference type="NCBI Taxonomy" id="1314771"/>
    <lineage>
        <taxon>Eukaryota</taxon>
        <taxon>Fungi</taxon>
        <taxon>Fungi incertae sedis</taxon>
        <taxon>Mucoromycota</taxon>
        <taxon>Mortierellomycotina</taxon>
        <taxon>Mortierellomycetes</taxon>
        <taxon>Mortierellales</taxon>
        <taxon>Mortierellaceae</taxon>
        <taxon>Linnemannia</taxon>
    </lineage>
</organism>
<dbReference type="InterPro" id="IPR001356">
    <property type="entry name" value="HD"/>
</dbReference>
<proteinExistence type="predicted"/>
<protein>
    <submittedName>
        <fullName evidence="8">Homeobox</fullName>
    </submittedName>
</protein>
<dbReference type="Proteomes" id="UP000078512">
    <property type="component" value="Unassembled WGS sequence"/>
</dbReference>
<dbReference type="InterPro" id="IPR017970">
    <property type="entry name" value="Homeobox_CS"/>
</dbReference>
<dbReference type="InterPro" id="IPR009057">
    <property type="entry name" value="Homeodomain-like_sf"/>
</dbReference>
<evidence type="ECO:0000256" key="2">
    <source>
        <dbReference type="ARBA" id="ARBA00023125"/>
    </source>
</evidence>
<evidence type="ECO:0000259" key="7">
    <source>
        <dbReference type="PROSITE" id="PS50071"/>
    </source>
</evidence>
<dbReference type="PROSITE" id="PS00027">
    <property type="entry name" value="HOMEOBOX_1"/>
    <property type="match status" value="1"/>
</dbReference>
<feature type="domain" description="Homeobox" evidence="7">
    <location>
        <begin position="1"/>
        <end position="58"/>
    </location>
</feature>
<dbReference type="OrthoDB" id="6159439at2759"/>
<keyword evidence="3 5" id="KW-0371">Homeobox</keyword>
<dbReference type="STRING" id="1314771.A0A197K2T0"/>
<evidence type="ECO:0000256" key="1">
    <source>
        <dbReference type="ARBA" id="ARBA00004123"/>
    </source>
</evidence>
<feature type="non-terminal residue" evidence="8">
    <location>
        <position position="63"/>
    </location>
</feature>
<dbReference type="PANTHER" id="PTHR24324">
    <property type="entry name" value="HOMEOBOX PROTEIN HHEX"/>
    <property type="match status" value="1"/>
</dbReference>
<dbReference type="Gene3D" id="1.10.10.60">
    <property type="entry name" value="Homeodomain-like"/>
    <property type="match status" value="1"/>
</dbReference>
<dbReference type="PANTHER" id="PTHR24324:SF5">
    <property type="entry name" value="HEMATOPOIETICALLY-EXPRESSED HOMEOBOX PROTEIN HHEX"/>
    <property type="match status" value="1"/>
</dbReference>
<evidence type="ECO:0000256" key="5">
    <source>
        <dbReference type="PROSITE-ProRule" id="PRU00108"/>
    </source>
</evidence>
<dbReference type="EMBL" id="KV442027">
    <property type="protein sequence ID" value="OAQ31952.1"/>
    <property type="molecule type" value="Genomic_DNA"/>
</dbReference>
<dbReference type="GO" id="GO:0030154">
    <property type="term" value="P:cell differentiation"/>
    <property type="evidence" value="ECO:0007669"/>
    <property type="project" value="TreeGrafter"/>
</dbReference>
<reference evidence="8 9" key="1">
    <citation type="submission" date="2016-05" db="EMBL/GenBank/DDBJ databases">
        <title>Genome sequencing reveals origins of a unique bacterial endosymbiosis in the earliest lineages of terrestrial Fungi.</title>
        <authorList>
            <consortium name="DOE Joint Genome Institute"/>
            <person name="Uehling J."/>
            <person name="Gryganskyi A."/>
            <person name="Hameed K."/>
            <person name="Tschaplinski T."/>
            <person name="Misztal P."/>
            <person name="Wu S."/>
            <person name="Desiro A."/>
            <person name="Vande Pol N."/>
            <person name="Du Z.-Y."/>
            <person name="Zienkiewicz A."/>
            <person name="Zienkiewicz K."/>
            <person name="Morin E."/>
            <person name="Tisserant E."/>
            <person name="Splivallo R."/>
            <person name="Hainaut M."/>
            <person name="Henrissat B."/>
            <person name="Ohm R."/>
            <person name="Kuo A."/>
            <person name="Yan J."/>
            <person name="Lipzen A."/>
            <person name="Nolan M."/>
            <person name="Labutti K."/>
            <person name="Barry K."/>
            <person name="Goldstein A."/>
            <person name="Labbe J."/>
            <person name="Schadt C."/>
            <person name="Tuskan G."/>
            <person name="Grigoriev I."/>
            <person name="Martin F."/>
            <person name="Vilgalys R."/>
            <person name="Bonito G."/>
        </authorList>
    </citation>
    <scope>NUCLEOTIDE SEQUENCE [LARGE SCALE GENOMIC DNA]</scope>
    <source>
        <strain evidence="8 9">AG-77</strain>
    </source>
</reference>
<keyword evidence="2 5" id="KW-0238">DNA-binding</keyword>
<dbReference type="InterPro" id="IPR051000">
    <property type="entry name" value="Homeobox_DNA-bind_prot"/>
</dbReference>
<dbReference type="GO" id="GO:0000981">
    <property type="term" value="F:DNA-binding transcription factor activity, RNA polymerase II-specific"/>
    <property type="evidence" value="ECO:0007669"/>
    <property type="project" value="InterPro"/>
</dbReference>
<dbReference type="GO" id="GO:0005634">
    <property type="term" value="C:nucleus"/>
    <property type="evidence" value="ECO:0007669"/>
    <property type="project" value="UniProtKB-SubCell"/>
</dbReference>
<dbReference type="GO" id="GO:0000978">
    <property type="term" value="F:RNA polymerase II cis-regulatory region sequence-specific DNA binding"/>
    <property type="evidence" value="ECO:0007669"/>
    <property type="project" value="TreeGrafter"/>
</dbReference>
<dbReference type="InterPro" id="IPR000047">
    <property type="entry name" value="HTH_motif"/>
</dbReference>
<evidence type="ECO:0000313" key="9">
    <source>
        <dbReference type="Proteomes" id="UP000078512"/>
    </source>
</evidence>
<evidence type="ECO:0000256" key="6">
    <source>
        <dbReference type="RuleBase" id="RU000682"/>
    </source>
</evidence>
<accession>A0A197K2T0</accession>
<feature type="DNA-binding region" description="Homeobox" evidence="5">
    <location>
        <begin position="3"/>
        <end position="59"/>
    </location>
</feature>
<comment type="subcellular location">
    <subcellularLocation>
        <location evidence="1 5 6">Nucleus</location>
    </subcellularLocation>
</comment>
<dbReference type="SMART" id="SM00389">
    <property type="entry name" value="HOX"/>
    <property type="match status" value="1"/>
</dbReference>
<gene>
    <name evidence="8" type="ORF">K457DRAFT_40998</name>
</gene>
<dbReference type="CDD" id="cd00086">
    <property type="entry name" value="homeodomain"/>
    <property type="match status" value="1"/>
</dbReference>
<name>A0A197K2T0_9FUNG</name>
<dbReference type="PROSITE" id="PS50071">
    <property type="entry name" value="HOMEOBOX_2"/>
    <property type="match status" value="1"/>
</dbReference>
<dbReference type="AlphaFoldDB" id="A0A197K2T0"/>
<keyword evidence="4 5" id="KW-0539">Nucleus</keyword>
<evidence type="ECO:0000256" key="4">
    <source>
        <dbReference type="ARBA" id="ARBA00023242"/>
    </source>
</evidence>
<evidence type="ECO:0000256" key="3">
    <source>
        <dbReference type="ARBA" id="ARBA00023155"/>
    </source>
</evidence>
<feature type="non-terminal residue" evidence="8">
    <location>
        <position position="1"/>
    </location>
</feature>
<dbReference type="Pfam" id="PF00046">
    <property type="entry name" value="Homeodomain"/>
    <property type="match status" value="1"/>
</dbReference>
<evidence type="ECO:0000313" key="8">
    <source>
        <dbReference type="EMBL" id="OAQ31952.1"/>
    </source>
</evidence>
<sequence length="63" mass="7527">KAKRKRITPEQLEDLVGLFEKTDTPSFEIRENLAKKLGMTNREIQVWFQNRRAKANRIKINEQ</sequence>
<dbReference type="SUPFAM" id="SSF46689">
    <property type="entry name" value="Homeodomain-like"/>
    <property type="match status" value="1"/>
</dbReference>